<evidence type="ECO:0000256" key="2">
    <source>
        <dbReference type="ARBA" id="ARBA00004792"/>
    </source>
</evidence>
<dbReference type="Pfam" id="PF02801">
    <property type="entry name" value="Ketoacyl-synt_C"/>
    <property type="match status" value="3"/>
</dbReference>
<keyword evidence="16" id="KW-1185">Reference proteome</keyword>
<dbReference type="SMART" id="SM00825">
    <property type="entry name" value="PKS_KS"/>
    <property type="match status" value="3"/>
</dbReference>
<dbReference type="GO" id="GO:0033068">
    <property type="term" value="P:macrolide biosynthetic process"/>
    <property type="evidence" value="ECO:0007669"/>
    <property type="project" value="UniProtKB-ARBA"/>
</dbReference>
<feature type="region of interest" description="N-terminal hotdog fold" evidence="10">
    <location>
        <begin position="686"/>
        <end position="803"/>
    </location>
</feature>
<dbReference type="InterPro" id="IPR009081">
    <property type="entry name" value="PP-bd_ACP"/>
</dbReference>
<dbReference type="Gene3D" id="3.10.129.10">
    <property type="entry name" value="Hotdog Thioesterase"/>
    <property type="match status" value="2"/>
</dbReference>
<evidence type="ECO:0008006" key="17">
    <source>
        <dbReference type="Google" id="ProtNLM"/>
    </source>
</evidence>
<dbReference type="GO" id="GO:0004312">
    <property type="term" value="F:fatty acid synthase activity"/>
    <property type="evidence" value="ECO:0007669"/>
    <property type="project" value="TreeGrafter"/>
</dbReference>
<dbReference type="PROSITE" id="PS50075">
    <property type="entry name" value="CARRIER"/>
    <property type="match status" value="2"/>
</dbReference>
<evidence type="ECO:0000256" key="10">
    <source>
        <dbReference type="PROSITE-ProRule" id="PRU01363"/>
    </source>
</evidence>
<dbReference type="GO" id="GO:0071770">
    <property type="term" value="P:DIM/DIP cell wall layer assembly"/>
    <property type="evidence" value="ECO:0007669"/>
    <property type="project" value="TreeGrafter"/>
</dbReference>
<evidence type="ECO:0000256" key="3">
    <source>
        <dbReference type="ARBA" id="ARBA00022450"/>
    </source>
</evidence>
<dbReference type="Pfam" id="PF14765">
    <property type="entry name" value="PS-DH"/>
    <property type="match status" value="1"/>
</dbReference>
<feature type="domain" description="Ketosynthase family 3 (KS3)" evidence="13">
    <location>
        <begin position="79"/>
        <end position="495"/>
    </location>
</feature>
<dbReference type="Proteomes" id="UP000619355">
    <property type="component" value="Unassembled WGS sequence"/>
</dbReference>
<dbReference type="Gene3D" id="3.40.50.150">
    <property type="entry name" value="Vaccinia Virus protein VP39"/>
    <property type="match status" value="1"/>
</dbReference>
<reference evidence="16" key="1">
    <citation type="journal article" date="2019" name="Int. J. Syst. Evol. Microbiol.">
        <title>The Global Catalogue of Microorganisms (GCM) 10K type strain sequencing project: providing services to taxonomists for standard genome sequencing and annotation.</title>
        <authorList>
            <consortium name="The Broad Institute Genomics Platform"/>
            <consortium name="The Broad Institute Genome Sequencing Center for Infectious Disease"/>
            <person name="Wu L."/>
            <person name="Ma J."/>
        </authorList>
    </citation>
    <scope>NUCLEOTIDE SEQUENCE [LARGE SCALE GENOMIC DNA]</scope>
    <source>
        <strain evidence="16">JCM 4253</strain>
    </source>
</reference>
<proteinExistence type="predicted"/>
<dbReference type="Gene3D" id="3.40.50.720">
    <property type="entry name" value="NAD(P)-binding Rossmann-like Domain"/>
    <property type="match status" value="1"/>
</dbReference>
<dbReference type="InterPro" id="IPR020806">
    <property type="entry name" value="PKS_PP-bd"/>
</dbReference>
<feature type="active site" description="Proton donor; for dehydratase activity" evidence="10">
    <location>
        <position position="872"/>
    </location>
</feature>
<dbReference type="InterPro" id="IPR014030">
    <property type="entry name" value="Ketoacyl_synth_N"/>
</dbReference>
<dbReference type="InterPro" id="IPR013968">
    <property type="entry name" value="PKS_KR"/>
</dbReference>
<dbReference type="Gene3D" id="3.40.47.10">
    <property type="match status" value="3"/>
</dbReference>
<feature type="domain" description="Ketosynthase family 3 (KS3)" evidence="13">
    <location>
        <begin position="2019"/>
        <end position="2432"/>
    </location>
</feature>
<evidence type="ECO:0000256" key="8">
    <source>
        <dbReference type="ARBA" id="ARBA00023268"/>
    </source>
</evidence>
<feature type="compositionally biased region" description="Low complexity" evidence="11">
    <location>
        <begin position="2980"/>
        <end position="2996"/>
    </location>
</feature>
<dbReference type="Gene3D" id="1.10.1240.100">
    <property type="match status" value="3"/>
</dbReference>
<dbReference type="CDD" id="cd00833">
    <property type="entry name" value="PKS"/>
    <property type="match status" value="3"/>
</dbReference>
<feature type="domain" description="Carrier" evidence="12">
    <location>
        <begin position="2853"/>
        <end position="2927"/>
    </location>
</feature>
<feature type="region of interest" description="C-terminal hotdog fold" evidence="10">
    <location>
        <begin position="813"/>
        <end position="950"/>
    </location>
</feature>
<dbReference type="SMART" id="SM01294">
    <property type="entry name" value="PKS_PP_betabranch"/>
    <property type="match status" value="1"/>
</dbReference>
<gene>
    <name evidence="15" type="ORF">GCM10018980_23300</name>
</gene>
<keyword evidence="7" id="KW-0677">Repeat</keyword>
<dbReference type="Pfam" id="PF00550">
    <property type="entry name" value="PP-binding"/>
    <property type="match status" value="3"/>
</dbReference>
<evidence type="ECO:0000256" key="9">
    <source>
        <dbReference type="ARBA" id="ARBA00023315"/>
    </source>
</evidence>
<dbReference type="InterPro" id="IPR057326">
    <property type="entry name" value="KR_dom"/>
</dbReference>
<dbReference type="GO" id="GO:0031177">
    <property type="term" value="F:phosphopantetheine binding"/>
    <property type="evidence" value="ECO:0007669"/>
    <property type="project" value="InterPro"/>
</dbReference>
<dbReference type="Pfam" id="PF00109">
    <property type="entry name" value="ketoacyl-synt"/>
    <property type="match status" value="3"/>
</dbReference>
<keyword evidence="8" id="KW-0511">Multifunctional enzyme</keyword>
<dbReference type="InterPro" id="IPR016039">
    <property type="entry name" value="Thiolase-like"/>
</dbReference>
<dbReference type="InterPro" id="IPR049900">
    <property type="entry name" value="PKS_mFAS_DH"/>
</dbReference>
<comment type="subcellular location">
    <subcellularLocation>
        <location evidence="1">Cytoplasm</location>
    </subcellularLocation>
</comment>
<evidence type="ECO:0000256" key="7">
    <source>
        <dbReference type="ARBA" id="ARBA00022737"/>
    </source>
</evidence>
<dbReference type="GO" id="GO:0005886">
    <property type="term" value="C:plasma membrane"/>
    <property type="evidence" value="ECO:0007669"/>
    <property type="project" value="TreeGrafter"/>
</dbReference>
<dbReference type="SUPFAM" id="SSF53901">
    <property type="entry name" value="Thiolase-like"/>
    <property type="match status" value="3"/>
</dbReference>
<dbReference type="Pfam" id="PF22621">
    <property type="entry name" value="CurL-like_PKS_C"/>
    <property type="match status" value="1"/>
</dbReference>
<dbReference type="InterPro" id="IPR018201">
    <property type="entry name" value="Ketoacyl_synth_AS"/>
</dbReference>
<dbReference type="Pfam" id="PF08659">
    <property type="entry name" value="KR"/>
    <property type="match status" value="1"/>
</dbReference>
<dbReference type="InterPro" id="IPR029063">
    <property type="entry name" value="SAM-dependent_MTases_sf"/>
</dbReference>
<dbReference type="InterPro" id="IPR014031">
    <property type="entry name" value="Ketoacyl_synth_C"/>
</dbReference>
<dbReference type="Pfam" id="PF21089">
    <property type="entry name" value="PKS_DH_N"/>
    <property type="match status" value="2"/>
</dbReference>
<dbReference type="GO" id="GO:0004315">
    <property type="term" value="F:3-oxoacyl-[acyl-carrier-protein] synthase activity"/>
    <property type="evidence" value="ECO:0007669"/>
    <property type="project" value="InterPro"/>
</dbReference>
<feature type="region of interest" description="Disordered" evidence="11">
    <location>
        <begin position="3603"/>
        <end position="3656"/>
    </location>
</feature>
<feature type="region of interest" description="Disordered" evidence="11">
    <location>
        <begin position="947"/>
        <end position="966"/>
    </location>
</feature>
<keyword evidence="3" id="KW-0596">Phosphopantetheine</keyword>
<dbReference type="Gene3D" id="1.10.1200.10">
    <property type="entry name" value="ACP-like"/>
    <property type="match status" value="3"/>
</dbReference>
<dbReference type="InterPro" id="IPR036291">
    <property type="entry name" value="NAD(P)-bd_dom_sf"/>
</dbReference>
<evidence type="ECO:0000259" key="14">
    <source>
        <dbReference type="PROSITE" id="PS52019"/>
    </source>
</evidence>
<dbReference type="SUPFAM" id="SSF53335">
    <property type="entry name" value="S-adenosyl-L-methionine-dependent methyltransferases"/>
    <property type="match status" value="1"/>
</dbReference>
<dbReference type="InterPro" id="IPR050091">
    <property type="entry name" value="PKS_NRPS_Biosynth_Enz"/>
</dbReference>
<feature type="compositionally biased region" description="Low complexity" evidence="11">
    <location>
        <begin position="1874"/>
        <end position="1883"/>
    </location>
</feature>
<feature type="domain" description="Carrier" evidence="12">
    <location>
        <begin position="1913"/>
        <end position="1989"/>
    </location>
</feature>
<feature type="domain" description="Ketosynthase family 3 (KS3)" evidence="13">
    <location>
        <begin position="3001"/>
        <end position="3405"/>
    </location>
</feature>
<dbReference type="InterPro" id="IPR054514">
    <property type="entry name" value="RhiE-like_linker"/>
</dbReference>
<dbReference type="SUPFAM" id="SSF51735">
    <property type="entry name" value="NAD(P)-binding Rossmann-fold domains"/>
    <property type="match status" value="2"/>
</dbReference>
<evidence type="ECO:0000256" key="5">
    <source>
        <dbReference type="ARBA" id="ARBA00022553"/>
    </source>
</evidence>
<dbReference type="PANTHER" id="PTHR43775">
    <property type="entry name" value="FATTY ACID SYNTHASE"/>
    <property type="match status" value="1"/>
</dbReference>
<name>A0A919EVJ0_9ACTN</name>
<dbReference type="FunFam" id="3.40.47.10:FF:000019">
    <property type="entry name" value="Polyketide synthase type I"/>
    <property type="match status" value="1"/>
</dbReference>
<dbReference type="PROSITE" id="PS52019">
    <property type="entry name" value="PKS_MFAS_DH"/>
    <property type="match status" value="1"/>
</dbReference>
<dbReference type="EMBL" id="BNBF01000005">
    <property type="protein sequence ID" value="GHG44936.1"/>
    <property type="molecule type" value="Genomic_DNA"/>
</dbReference>
<feature type="domain" description="PKS/mFAS DH" evidence="14">
    <location>
        <begin position="686"/>
        <end position="950"/>
    </location>
</feature>
<organism evidence="15 16">
    <name type="scientific">Streptomyces capoamus</name>
    <dbReference type="NCBI Taxonomy" id="68183"/>
    <lineage>
        <taxon>Bacteria</taxon>
        <taxon>Bacillati</taxon>
        <taxon>Actinomycetota</taxon>
        <taxon>Actinomycetes</taxon>
        <taxon>Kitasatosporales</taxon>
        <taxon>Streptomycetaceae</taxon>
        <taxon>Streptomyces</taxon>
    </lineage>
</organism>
<dbReference type="InterPro" id="IPR020841">
    <property type="entry name" value="PKS_Beta-ketoAc_synthase_dom"/>
</dbReference>
<keyword evidence="9" id="KW-0012">Acyltransferase</keyword>
<evidence type="ECO:0000256" key="1">
    <source>
        <dbReference type="ARBA" id="ARBA00004496"/>
    </source>
</evidence>
<dbReference type="SUPFAM" id="SSF47336">
    <property type="entry name" value="ACP-like"/>
    <property type="match status" value="3"/>
</dbReference>
<sequence length="3656" mass="383781">MQRVNEVLGTELATTVLFEHGTLNQLALHVASSGVVLRTAQVTAPAAAEVTEPEPARALVAGAAVVSGGVVAEAGGDALEPIAIVGLSGRFAGSRTVDELWEHLAAGTDLVGDVTRWPLDQYLGAEAAAGLRGSFLDGFDEFDPLFFGLSGLEAEFMDPQQRIFLEESWTALENAGYAGAGVRGSRCGVYAGFSGGDYHTLYPNGMKSPQAMLGRAGSILSARIAYMLDLRGPAVTVDTACSSSLVAVHLACEALRSGGLDMALAGGVFVLSTPEFYASAQAAGMLSVSGRCAAFDAGADGFVPGEGAGVVVLRRLRDALADGDFVHGVIHGSGVNQDGASNGITAPSVGAQEALLGEVWDRFGIDVGSIGLVEAHGTGTPLGDPVEFEALSRAFGARVGGRGFCALGTVKGNLGHTAAAAGVAGVVKAVLALRHRQVPPLVHFERANPRIALEGSPFYVNEVLGEWAPGAGGVRLAAVSAFGFSGTNAHVVVGQAPERVRSAGVLPGYLVVLSAASAGQVREQVRALLGWCEGAEGAGVPLGDVSLTLLTGRRHVRHRWAVVVRDRAGLVAALSRWLEVGAAPGVFVSEAVGAGPVRGGSESARFGLECLRECGAPSQLEGAAFRERLSAVAELFVQGHDFDFGVLFTGGGFGRVPLPTYPFARRRYWPAQADRRPAAGAHEEIHPLVHANTSVLGTTRFTTTLTGDEFFLADHLVGGRPILPGVVSLEMARAAVCLALDEGEQPLRLRNVTWPRPVVSDGTPVTLRITLSAAPSGAIGFAIHGEDAVVHCQGEAERLTLTAPTVDPALPAGRRITAEETYAALRTRGIEHGPRLRALTDVHLGAGRAVSRLLPPADADSGDYWLHPGLLDAALQTVVAFSAGTGASASAVPFAVDEVAVFGPCPQRPVAIARATGASTFDVDVCAEDGTVRVRIGGLTLRELGRPATAPALPSSAPPAGRGSADEGEGVYLVPTWTPVPGEELRAAGPVLGGTVLVVGEDGPYRRRVLDALPEAVTADTAATAARAGLAQVVWVAPEPAGAPAEEQDRGVLEVLRLVKALLAAGYGDRELRLAVATVATQAVTPGEPNEPAHASVHGLAGALAKEYPHWRVVLVDLPASGPWPVRDLLTLPAVDATLAFRSGCWYAQRWLPAVVPQGVGGLRRGGVYVVVGGAGGIGVVWSEYVARVYGAQVVWLGRRAPDAVIEADLERVAAVGPRPVYVVADVTDGAAVERAAAVVRERFGVVHGVVHSGLVLADRSLASMSEGEFCAALDVKVAGSVRVVEAFGGASLELVLFFSSLNAFLRAAGQSNYAAGCTFQDAFAAWLAGVLPGRVRVVHWGYWGSVGAVSTPEQRERMRRLGLVSIEGPEAMAAVEAIVAGPRVHAGFLNTTGSVDVAGITIAPVPAGDVTPLPALAATVRADLEERFASAAVPVDLPSAGAAGPDAAEVLGLVSEVLGVDGAAIDPHAPLEEYGWDRVRLAAYVERLRGRGVETDERSLLTAHTLAELTRESRASTGGVDALLADLIWDRLSTTGWFAGPVDDVSALVPGHLGRWLDETLRLLDAHGRLRYDGVSCTPLRATPESAWSEWDRAKATVLAGPDFRTQVVLIDTVLEALPDVLTGRRLATEILFPDSSMDLVQGLYQDNALADFFNGVLADAVAAYVERRLAQDPSARVRILEVGAGTGGTSAMVFRRLRPYQRAIAEYRYTDLSPAFLQHAEHTYGPDNPFLVYGLLDIERSPADQDVELGGYDLVVATNVLHATRRMHRTLAHAKALLRPNGLLLVNELTRNEVWVHLTFGLLEGWWLSEDAALRIPGGPVLAPATWRRALGDVGFRSVAFPLGADRDLPHHVIMAESDGVIALPEPRPRAAEPTPETAVPGEPPAGVPLPGEPLPGEPLPGGLLPEEPASVRERGVELLRTLFAEVLKVETADLDPRAPFESFGIDSIVVVQLTARLRQVFGEVGSTLLFEHRTLVSLAEHFGRTHPEVLTAGSRDAAPSVRETAAWAVPAPVRREEDVAIVGLAGRYPAADTLDAFWANLRAGRDSVTEVPADRWANEAGRDWRGGFLTGVDRFDPLFFGISPVDAELMDPQERLFLECSYATLQDAGYTRDALNAQGKVGVYVGVMYSEYQLYGAQQQLAGEPVAMAGSAASIANRVSYFGDFTGPSLAVDTMCSASLTAIHLACESIRRGESDLALAGGVNVSVHPNKFLMLGQGGFLSEAGRCAAFGAGGDGFVPAEGVGAVLLKPLSRAIADGDRIHGVIKGSAVNHGGRTNGYTVPDPTAQRAVIAEALARAGVDPATVSYVEAHGTGTSLGDPIEIAGLAGALGDRAGRTRPVAIGSVKSNIGHAESAAGIAGLTKVLLQMRHGELVPTLHTDALNPLIDFAGTPFRVQREVGPWPADGAPRRAGISSFGAGGANAHVIVEEYVAAPARRHPAPGLVVLSAKDEDRLRAAAAGLAAFLDTAGTDLTELAYTLQTGREAMTERLAFEARTVAEVRDRLRAFADHRAGQWHRGRAGREPGTVPVGTWLEEGAYDRVLQAWTRGHAVDWSRLYPAGRPRRIALPAYPFARERYWVDESPTPGARPLHPLLHRNTSDLTEVRYSSTFTGREPFLAPAPEGGARRFPGVALLELARAALELTDGRRAVAVREVRWPEPTPRLDTPFEVNLALTAAATGELRFEAFGTGEDPLLYGTGRLVPATDTADAQDTAAVGLDALRARCPRTERPGPGYRGVRALHIGSDLVLVELAPETETLTALDTAVRAAAFLGAPEHPETLEELRVHGEGPAAWAVVSGGTPLLDVELRTADGAPVLTLSGLALTAGADRRPATPAPGRRPGLRGMSLEQSVTRDIKEIIGRLLKIAPDRLDADANFADFGFDSIRLPQFAKRLTAHFGAEITPAMFFGHPTPAHLARYYLAEHGALIRARYGEPDTAPGDSREPDTAPAAPGDSREPAGSADAAPRVRRSSLRGTASVSASPVAGPAVAAAGDRPADEPIAVIGISGRFPGARDTGELWSILSEGRDVVTAPDPDRFTGPWQGGWAPGVYEFDPLFFGISPREAEMMDPRQRLLLQEAWRALEDAGQGDTQLAAGRVGMFVGVEGGDYHLSAGAETTVTAQHEGVLAARLAYFLDLDGPNMAINTACSSGLVATHQACQSLRGGECDTAVAAGVTLLLHPDTLAGMAGAGLLSEDGRCFAFDRRANGMVPAEAVAVVVLKRLSQAVADGDPVHAVIRGSGINYDGRTNGIAAPSGVAQAKLVRQVHDRFGIAADEVTHVVAHGTGTRLGDPVEVNALNDAFRDRTGRKGYCALTSTKSNLGHSFAASGVVSLISLVLALRHRTIPASLHVEEQNEFIEWADSPFYVNRATRAWESADGAPLTGAVSAFGLSGTNAHLVVSEYRAEAVPAAPAPYHLLLVSARTEDALRERIEDLVRVLGDEDTELGSVAYTLMAGRRHFDHRVAVVAADRSDALELLRGAVAGERSPVVVRGVVPRGFEGSHAIGQYGEELITRHGERPEELQALADLYCQGYALSWGGLYAVPPRRVALPGYPFARETYRLGGPVSARPAPPVAPAPAAPVEPVAPVAPVATVTATATAEPPAVPAAPATTRPTGSSMAGLRRRLLTGPAAPTTVTSGAGPAGVNGRREQR</sequence>
<dbReference type="InterPro" id="IPR013217">
    <property type="entry name" value="Methyltransf_12"/>
</dbReference>
<evidence type="ECO:0000256" key="4">
    <source>
        <dbReference type="ARBA" id="ARBA00022490"/>
    </source>
</evidence>
<comment type="pathway">
    <text evidence="2">Antibiotic biosynthesis.</text>
</comment>
<dbReference type="PROSITE" id="PS52004">
    <property type="entry name" value="KS3_2"/>
    <property type="match status" value="3"/>
</dbReference>
<dbReference type="SMART" id="SM00822">
    <property type="entry name" value="PKS_KR"/>
    <property type="match status" value="1"/>
</dbReference>
<dbReference type="CDD" id="cd02440">
    <property type="entry name" value="AdoMet_MTases"/>
    <property type="match status" value="1"/>
</dbReference>
<feature type="active site" description="Proton acceptor; for dehydratase activity" evidence="10">
    <location>
        <position position="715"/>
    </location>
</feature>
<accession>A0A919EVJ0</accession>
<dbReference type="InterPro" id="IPR036736">
    <property type="entry name" value="ACP-like_sf"/>
</dbReference>
<dbReference type="SMART" id="SM00823">
    <property type="entry name" value="PKS_PP"/>
    <property type="match status" value="2"/>
</dbReference>
<dbReference type="PANTHER" id="PTHR43775:SF37">
    <property type="entry name" value="SI:DKEY-61P9.11"/>
    <property type="match status" value="1"/>
</dbReference>
<evidence type="ECO:0000259" key="13">
    <source>
        <dbReference type="PROSITE" id="PS52004"/>
    </source>
</evidence>
<evidence type="ECO:0000313" key="15">
    <source>
        <dbReference type="EMBL" id="GHG44936.1"/>
    </source>
</evidence>
<evidence type="ECO:0000259" key="12">
    <source>
        <dbReference type="PROSITE" id="PS50075"/>
    </source>
</evidence>
<feature type="compositionally biased region" description="Low complexity" evidence="11">
    <location>
        <begin position="947"/>
        <end position="960"/>
    </location>
</feature>
<evidence type="ECO:0000256" key="11">
    <source>
        <dbReference type="SAM" id="MobiDB-lite"/>
    </source>
</evidence>
<dbReference type="GO" id="GO:0006633">
    <property type="term" value="P:fatty acid biosynthetic process"/>
    <property type="evidence" value="ECO:0007669"/>
    <property type="project" value="InterPro"/>
</dbReference>
<dbReference type="SMART" id="SM00826">
    <property type="entry name" value="PKS_DH"/>
    <property type="match status" value="1"/>
</dbReference>
<protein>
    <recommendedName>
        <fullName evidence="17">Polyketide synthase</fullName>
    </recommendedName>
</protein>
<dbReference type="Pfam" id="PF22336">
    <property type="entry name" value="RhiE-like_linker"/>
    <property type="match status" value="2"/>
</dbReference>
<dbReference type="InterPro" id="IPR049551">
    <property type="entry name" value="PKS_DH_C"/>
</dbReference>
<feature type="compositionally biased region" description="Pro residues" evidence="11">
    <location>
        <begin position="1884"/>
        <end position="1901"/>
    </location>
</feature>
<dbReference type="InterPro" id="IPR020807">
    <property type="entry name" value="PKS_DH"/>
</dbReference>
<dbReference type="Gene3D" id="3.10.129.120">
    <property type="match status" value="2"/>
</dbReference>
<keyword evidence="5" id="KW-0597">Phosphoprotein</keyword>
<dbReference type="InterPro" id="IPR006162">
    <property type="entry name" value="Ppantetheine_attach_site"/>
</dbReference>
<dbReference type="InterPro" id="IPR049552">
    <property type="entry name" value="PKS_DH_N"/>
</dbReference>
<keyword evidence="6" id="KW-0808">Transferase</keyword>
<dbReference type="CDD" id="cd08953">
    <property type="entry name" value="KR_2_SDR_x"/>
    <property type="match status" value="1"/>
</dbReference>
<comment type="caution">
    <text evidence="15">The sequence shown here is derived from an EMBL/GenBank/DDBJ whole genome shotgun (WGS) entry which is preliminary data.</text>
</comment>
<dbReference type="PROSITE" id="PS00606">
    <property type="entry name" value="KS3_1"/>
    <property type="match status" value="1"/>
</dbReference>
<evidence type="ECO:0000313" key="16">
    <source>
        <dbReference type="Proteomes" id="UP000619355"/>
    </source>
</evidence>
<evidence type="ECO:0000256" key="6">
    <source>
        <dbReference type="ARBA" id="ARBA00022679"/>
    </source>
</evidence>
<feature type="region of interest" description="Disordered" evidence="11">
    <location>
        <begin position="1868"/>
        <end position="1904"/>
    </location>
</feature>
<keyword evidence="4" id="KW-0963">Cytoplasm</keyword>
<dbReference type="Pfam" id="PF08242">
    <property type="entry name" value="Methyltransf_12"/>
    <property type="match status" value="1"/>
</dbReference>
<feature type="region of interest" description="Disordered" evidence="11">
    <location>
        <begin position="2935"/>
        <end position="2996"/>
    </location>
</feature>
<dbReference type="PROSITE" id="PS00012">
    <property type="entry name" value="PHOSPHOPANTETHEINE"/>
    <property type="match status" value="1"/>
</dbReference>
<dbReference type="GO" id="GO:0005737">
    <property type="term" value="C:cytoplasm"/>
    <property type="evidence" value="ECO:0007669"/>
    <property type="project" value="UniProtKB-SubCell"/>
</dbReference>
<feature type="compositionally biased region" description="Low complexity" evidence="11">
    <location>
        <begin position="3603"/>
        <end position="3619"/>
    </location>
</feature>